<gene>
    <name evidence="1" type="ORF">CesoFtcFv8_001633</name>
</gene>
<name>A0AAN8HHN4_9TELE</name>
<protein>
    <submittedName>
        <fullName evidence="1">Uncharacterized protein</fullName>
    </submittedName>
</protein>
<dbReference type="Proteomes" id="UP001335648">
    <property type="component" value="Unassembled WGS sequence"/>
</dbReference>
<keyword evidence="2" id="KW-1185">Reference proteome</keyword>
<dbReference type="EMBL" id="JAULUE010002046">
    <property type="protein sequence ID" value="KAK5916101.1"/>
    <property type="molecule type" value="Genomic_DNA"/>
</dbReference>
<reference evidence="1 2" key="1">
    <citation type="journal article" date="2023" name="Mol. Biol. Evol.">
        <title>Genomics of Secondarily Temperate Adaptation in the Only Non-Antarctic Icefish.</title>
        <authorList>
            <person name="Rivera-Colon A.G."/>
            <person name="Rayamajhi N."/>
            <person name="Minhas B.F."/>
            <person name="Madrigal G."/>
            <person name="Bilyk K.T."/>
            <person name="Yoon V."/>
            <person name="Hune M."/>
            <person name="Gregory S."/>
            <person name="Cheng C.H.C."/>
            <person name="Catchen J.M."/>
        </authorList>
    </citation>
    <scope>NUCLEOTIDE SEQUENCE [LARGE SCALE GENOMIC DNA]</scope>
    <source>
        <strain evidence="1">JC2023a</strain>
    </source>
</reference>
<evidence type="ECO:0000313" key="1">
    <source>
        <dbReference type="EMBL" id="KAK5916101.1"/>
    </source>
</evidence>
<proteinExistence type="predicted"/>
<accession>A0AAN8HHN4</accession>
<dbReference type="AlphaFoldDB" id="A0AAN8HHN4"/>
<evidence type="ECO:0000313" key="2">
    <source>
        <dbReference type="Proteomes" id="UP001335648"/>
    </source>
</evidence>
<comment type="caution">
    <text evidence="1">The sequence shown here is derived from an EMBL/GenBank/DDBJ whole genome shotgun (WGS) entry which is preliminary data.</text>
</comment>
<sequence length="111" mass="12417">MFCQKNRTMEHIPPTQDSLLQHLKRVAYQSGIWATSELTQQRTPSPEGYGWTLDRDSLVWLPVWSTLPMASAACTELVKCGCKSASGCGARCSCKKAHWKSTVFCSCKCDR</sequence>
<organism evidence="1 2">
    <name type="scientific">Champsocephalus esox</name>
    <name type="common">pike icefish</name>
    <dbReference type="NCBI Taxonomy" id="159716"/>
    <lineage>
        <taxon>Eukaryota</taxon>
        <taxon>Metazoa</taxon>
        <taxon>Chordata</taxon>
        <taxon>Craniata</taxon>
        <taxon>Vertebrata</taxon>
        <taxon>Euteleostomi</taxon>
        <taxon>Actinopterygii</taxon>
        <taxon>Neopterygii</taxon>
        <taxon>Teleostei</taxon>
        <taxon>Neoteleostei</taxon>
        <taxon>Acanthomorphata</taxon>
        <taxon>Eupercaria</taxon>
        <taxon>Perciformes</taxon>
        <taxon>Notothenioidei</taxon>
        <taxon>Channichthyidae</taxon>
        <taxon>Champsocephalus</taxon>
    </lineage>
</organism>